<proteinExistence type="predicted"/>
<evidence type="ECO:0000313" key="3">
    <source>
        <dbReference type="Proteomes" id="UP000219452"/>
    </source>
</evidence>
<evidence type="ECO:0000313" key="2">
    <source>
        <dbReference type="EMBL" id="SOD93022.1"/>
    </source>
</evidence>
<protein>
    <submittedName>
        <fullName evidence="2">L-lactate dehydrogenase complex protein LldE</fullName>
    </submittedName>
</protein>
<dbReference type="Pfam" id="PF02754">
    <property type="entry name" value="CCG"/>
    <property type="match status" value="2"/>
</dbReference>
<dbReference type="PANTHER" id="PTHR30296:SF0">
    <property type="entry name" value="LACTATE UTILIZATION PROTEIN A"/>
    <property type="match status" value="1"/>
</dbReference>
<feature type="domain" description="Cysteine-rich" evidence="1">
    <location>
        <begin position="3"/>
        <end position="84"/>
    </location>
</feature>
<evidence type="ECO:0000259" key="1">
    <source>
        <dbReference type="Pfam" id="PF02754"/>
    </source>
</evidence>
<dbReference type="GO" id="GO:0005829">
    <property type="term" value="C:cytosol"/>
    <property type="evidence" value="ECO:0007669"/>
    <property type="project" value="TreeGrafter"/>
</dbReference>
<keyword evidence="3" id="KW-1185">Reference proteome</keyword>
<dbReference type="PANTHER" id="PTHR30296">
    <property type="entry name" value="UNCHARACTERIZED PROTEIN YKGE"/>
    <property type="match status" value="1"/>
</dbReference>
<accession>A0A286GBZ2</accession>
<dbReference type="GO" id="GO:0016491">
    <property type="term" value="F:oxidoreductase activity"/>
    <property type="evidence" value="ECO:0007669"/>
    <property type="project" value="UniProtKB-ARBA"/>
</dbReference>
<dbReference type="OrthoDB" id="9770306at2"/>
<dbReference type="RefSeq" id="WP_097128188.1">
    <property type="nucleotide sequence ID" value="NZ_OCNH01000003.1"/>
</dbReference>
<dbReference type="EMBL" id="OCNH01000003">
    <property type="protein sequence ID" value="SOD93022.1"/>
    <property type="molecule type" value="Genomic_DNA"/>
</dbReference>
<feature type="domain" description="Cysteine-rich" evidence="1">
    <location>
        <begin position="126"/>
        <end position="221"/>
    </location>
</feature>
<reference evidence="3" key="1">
    <citation type="submission" date="2017-09" db="EMBL/GenBank/DDBJ databases">
        <authorList>
            <person name="Varghese N."/>
            <person name="Submissions S."/>
        </authorList>
    </citation>
    <scope>NUCLEOTIDE SEQUENCE [LARGE SCALE GENOMIC DNA]</scope>
    <source>
        <strain evidence="3">DSM 29961</strain>
    </source>
</reference>
<dbReference type="Proteomes" id="UP000219452">
    <property type="component" value="Unassembled WGS sequence"/>
</dbReference>
<dbReference type="InterPro" id="IPR004017">
    <property type="entry name" value="Cys_rich_dom"/>
</dbReference>
<gene>
    <name evidence="2" type="ORF">SAMN06269250_4313</name>
</gene>
<sequence length="245" mass="26996">MKVGLFIPCYIDQFYPNVAIATLKLLEKVGCEVAYPLQQTCCGQPMANSGFEHLTGGCNENFVRNFADFDYIVSPSGSCTLHIKHHLHSTNEEAATGIRSRIYELTEFLTDVLNVTALDATFPYKVGLHQSCHGQRGLHLAQMSELVVSPPFSKPVQLLNLVNGIELIQLDRRDECCGFGGTFCVTEEAVSVKMGKDRVADHLRHGVNYITGVDVSCLMHMEGILKRANSAVKVKHIAEILTATL</sequence>
<organism evidence="2 3">
    <name type="scientific">Spirosoma fluviale</name>
    <dbReference type="NCBI Taxonomy" id="1597977"/>
    <lineage>
        <taxon>Bacteria</taxon>
        <taxon>Pseudomonadati</taxon>
        <taxon>Bacteroidota</taxon>
        <taxon>Cytophagia</taxon>
        <taxon>Cytophagales</taxon>
        <taxon>Cytophagaceae</taxon>
        <taxon>Spirosoma</taxon>
    </lineage>
</organism>
<name>A0A286GBZ2_9BACT</name>
<dbReference type="AlphaFoldDB" id="A0A286GBZ2"/>